<dbReference type="InterPro" id="IPR043129">
    <property type="entry name" value="ATPase_NBD"/>
</dbReference>
<dbReference type="Gene3D" id="3.90.640.10">
    <property type="entry name" value="Actin, Chain A, domain 4"/>
    <property type="match status" value="1"/>
</dbReference>
<dbReference type="FunFam" id="3.90.640.10:FF:000014">
    <property type="entry name" value="Putative actin-related protein 6"/>
    <property type="match status" value="1"/>
</dbReference>
<evidence type="ECO:0000256" key="1">
    <source>
        <dbReference type="ARBA" id="ARBA00004496"/>
    </source>
</evidence>
<feature type="compositionally biased region" description="Basic residues" evidence="8">
    <location>
        <begin position="435"/>
        <end position="448"/>
    </location>
</feature>
<dbReference type="CDD" id="cd10210">
    <property type="entry name" value="ASKHA_NBD_Arp6"/>
    <property type="match status" value="1"/>
</dbReference>
<name>A0A165FM39_9APHY</name>
<accession>A0A165FM39</accession>
<comment type="subcellular location">
    <subcellularLocation>
        <location evidence="1">Cytoplasm</location>
    </subcellularLocation>
</comment>
<evidence type="ECO:0000256" key="2">
    <source>
        <dbReference type="ARBA" id="ARBA00005665"/>
    </source>
</evidence>
<dbReference type="FunCoup" id="A0A165FM39">
    <property type="interactions" value="159"/>
</dbReference>
<protein>
    <recommendedName>
        <fullName evidence="3">Actin-like protein ARP6</fullName>
    </recommendedName>
    <alternativeName>
        <fullName evidence="7">Actin-like protein arp6</fullName>
    </alternativeName>
</protein>
<reference evidence="9 10" key="1">
    <citation type="journal article" date="2016" name="Mol. Biol. Evol.">
        <title>Comparative Genomics of Early-Diverging Mushroom-Forming Fungi Provides Insights into the Origins of Lignocellulose Decay Capabilities.</title>
        <authorList>
            <person name="Nagy L.G."/>
            <person name="Riley R."/>
            <person name="Tritt A."/>
            <person name="Adam C."/>
            <person name="Daum C."/>
            <person name="Floudas D."/>
            <person name="Sun H."/>
            <person name="Yadav J.S."/>
            <person name="Pangilinan J."/>
            <person name="Larsson K.H."/>
            <person name="Matsuura K."/>
            <person name="Barry K."/>
            <person name="Labutti K."/>
            <person name="Kuo R."/>
            <person name="Ohm R.A."/>
            <person name="Bhattacharya S.S."/>
            <person name="Shirouzu T."/>
            <person name="Yoshinaga Y."/>
            <person name="Martin F.M."/>
            <person name="Grigoriev I.V."/>
            <person name="Hibbett D.S."/>
        </authorList>
    </citation>
    <scope>NUCLEOTIDE SEQUENCE [LARGE SCALE GENOMIC DNA]</scope>
    <source>
        <strain evidence="9 10">93-53</strain>
    </source>
</reference>
<keyword evidence="10" id="KW-1185">Reference proteome</keyword>
<dbReference type="EMBL" id="KV427612">
    <property type="protein sequence ID" value="KZT09178.1"/>
    <property type="molecule type" value="Genomic_DNA"/>
</dbReference>
<feature type="region of interest" description="Disordered" evidence="8">
    <location>
        <begin position="417"/>
        <end position="448"/>
    </location>
</feature>
<gene>
    <name evidence="9" type="ORF">LAESUDRAFT_722911</name>
</gene>
<dbReference type="InParanoid" id="A0A165FM39"/>
<keyword evidence="4" id="KW-0963">Cytoplasm</keyword>
<dbReference type="RefSeq" id="XP_040766918.1">
    <property type="nucleotide sequence ID" value="XM_040908300.1"/>
</dbReference>
<evidence type="ECO:0000313" key="10">
    <source>
        <dbReference type="Proteomes" id="UP000076871"/>
    </source>
</evidence>
<dbReference type="Gene3D" id="3.30.420.40">
    <property type="match status" value="2"/>
</dbReference>
<dbReference type="GeneID" id="63825329"/>
<comment type="function">
    <text evidence="5">Component of the SWR1 complex which mediates the ATP-dependent exchange of histone H2A for the H2A variant HZT1 leading to transcriptional regulation of selected genes by chromatin remodeling. Involved in chromosome stability.</text>
</comment>
<dbReference type="AlphaFoldDB" id="A0A165FM39"/>
<dbReference type="GO" id="GO:0005634">
    <property type="term" value="C:nucleus"/>
    <property type="evidence" value="ECO:0007669"/>
    <property type="project" value="UniProtKB-ARBA"/>
</dbReference>
<evidence type="ECO:0000256" key="3">
    <source>
        <dbReference type="ARBA" id="ARBA00018633"/>
    </source>
</evidence>
<evidence type="ECO:0000256" key="8">
    <source>
        <dbReference type="SAM" id="MobiDB-lite"/>
    </source>
</evidence>
<dbReference type="Gene3D" id="2.30.36.70">
    <property type="entry name" value="Actin, Chain A, domain 2"/>
    <property type="match status" value="1"/>
</dbReference>
<dbReference type="SUPFAM" id="SSF53067">
    <property type="entry name" value="Actin-like ATPase domain"/>
    <property type="match status" value="2"/>
</dbReference>
<dbReference type="Pfam" id="PF00022">
    <property type="entry name" value="Actin"/>
    <property type="match status" value="1"/>
</dbReference>
<proteinExistence type="inferred from homology"/>
<comment type="subunit">
    <text evidence="6">Component of the SWR1 chromatin remodeling complex.</text>
</comment>
<dbReference type="GO" id="GO:0005737">
    <property type="term" value="C:cytoplasm"/>
    <property type="evidence" value="ECO:0007669"/>
    <property type="project" value="UniProtKB-SubCell"/>
</dbReference>
<dbReference type="PANTHER" id="PTHR11937">
    <property type="entry name" value="ACTIN"/>
    <property type="match status" value="1"/>
</dbReference>
<sequence>MKTPTTVVVDNGAHTIKAGIVGVHDATPRIIPNAIVRSKGDKTTYIGHELEKCRDFSGLHYRLPFEKGYLTDWDAEKAIWDGLFSSAVLGIDTAESTLLITEPYFDLPNLQDVYDQFAFEEYEFQSYYRCTPAALIPYGDLFARPGLPTPECMLVIDSGFSFTHVIPIINGSVVWAAVERIDVGGKLLTNQLKELTSFRQWNMMDETYIMNDIKEACCYISTDFKRDLEICRADPRRNAIVQEYILPDFSTGRRGRIRQPGEAIDDSAQVMYMNNERFTIPEIIFRPGDIGLEQSGIASSVAHCIAHLPEDVRGMLWAHIGIVGGNAKFSGLRERLQAELRSLAPVDCDVNIYISDEPILEAYRSAIAFAKSPEFSANVVTRAEYLEMGSNACRRKFIDWRPVEKEWLKGQAQLKGRGSAKTWDEGLERASSGKKGTKVKGKARVTRR</sequence>
<dbReference type="InterPro" id="IPR004000">
    <property type="entry name" value="Actin"/>
</dbReference>
<evidence type="ECO:0000256" key="7">
    <source>
        <dbReference type="ARBA" id="ARBA00073820"/>
    </source>
</evidence>
<comment type="similarity">
    <text evidence="2">Belongs to the actin family. ARP6 subfamily.</text>
</comment>
<evidence type="ECO:0000313" key="9">
    <source>
        <dbReference type="EMBL" id="KZT09178.1"/>
    </source>
</evidence>
<dbReference type="OrthoDB" id="6220758at2759"/>
<evidence type="ECO:0000256" key="4">
    <source>
        <dbReference type="ARBA" id="ARBA00022490"/>
    </source>
</evidence>
<dbReference type="SMART" id="SM00268">
    <property type="entry name" value="ACTIN"/>
    <property type="match status" value="1"/>
</dbReference>
<organism evidence="9 10">
    <name type="scientific">Laetiporus sulphureus 93-53</name>
    <dbReference type="NCBI Taxonomy" id="1314785"/>
    <lineage>
        <taxon>Eukaryota</taxon>
        <taxon>Fungi</taxon>
        <taxon>Dikarya</taxon>
        <taxon>Basidiomycota</taxon>
        <taxon>Agaricomycotina</taxon>
        <taxon>Agaricomycetes</taxon>
        <taxon>Polyporales</taxon>
        <taxon>Laetiporus</taxon>
    </lineage>
</organism>
<dbReference type="Proteomes" id="UP000076871">
    <property type="component" value="Unassembled WGS sequence"/>
</dbReference>
<evidence type="ECO:0000256" key="5">
    <source>
        <dbReference type="ARBA" id="ARBA00025222"/>
    </source>
</evidence>
<dbReference type="STRING" id="1314785.A0A165FM39"/>
<evidence type="ECO:0000256" key="6">
    <source>
        <dbReference type="ARBA" id="ARBA00063309"/>
    </source>
</evidence>